<feature type="transmembrane region" description="Helical" evidence="7">
    <location>
        <begin position="108"/>
        <end position="130"/>
    </location>
</feature>
<dbReference type="PANTHER" id="PTHR42718">
    <property type="entry name" value="MAJOR FACILITATOR SUPERFAMILY MULTIDRUG TRANSPORTER MFSC"/>
    <property type="match status" value="1"/>
</dbReference>
<dbReference type="SUPFAM" id="SSF103473">
    <property type="entry name" value="MFS general substrate transporter"/>
    <property type="match status" value="1"/>
</dbReference>
<dbReference type="GO" id="GO:0022857">
    <property type="term" value="F:transmembrane transporter activity"/>
    <property type="evidence" value="ECO:0007669"/>
    <property type="project" value="InterPro"/>
</dbReference>
<dbReference type="PROSITE" id="PS00216">
    <property type="entry name" value="SUGAR_TRANSPORT_1"/>
    <property type="match status" value="1"/>
</dbReference>
<dbReference type="InterPro" id="IPR011701">
    <property type="entry name" value="MFS"/>
</dbReference>
<name>A0A919QYD2_9ACTN</name>
<dbReference type="EMBL" id="BOOU01000007">
    <property type="protein sequence ID" value="GII75548.1"/>
    <property type="molecule type" value="Genomic_DNA"/>
</dbReference>
<feature type="transmembrane region" description="Helical" evidence="7">
    <location>
        <begin position="203"/>
        <end position="224"/>
    </location>
</feature>
<feature type="transmembrane region" description="Helical" evidence="7">
    <location>
        <begin position="83"/>
        <end position="102"/>
    </location>
</feature>
<keyword evidence="10" id="KW-1185">Reference proteome</keyword>
<dbReference type="CDD" id="cd17321">
    <property type="entry name" value="MFS_MMR_MDR_like"/>
    <property type="match status" value="1"/>
</dbReference>
<dbReference type="Gene3D" id="1.20.1720.10">
    <property type="entry name" value="Multidrug resistance protein D"/>
    <property type="match status" value="1"/>
</dbReference>
<feature type="transmembrane region" description="Helical" evidence="7">
    <location>
        <begin position="435"/>
        <end position="458"/>
    </location>
</feature>
<evidence type="ECO:0000256" key="7">
    <source>
        <dbReference type="SAM" id="Phobius"/>
    </source>
</evidence>
<keyword evidence="6 7" id="KW-0472">Membrane</keyword>
<dbReference type="Gene3D" id="1.20.1250.20">
    <property type="entry name" value="MFS general substrate transporter like domains"/>
    <property type="match status" value="1"/>
</dbReference>
<feature type="transmembrane region" description="Helical" evidence="7">
    <location>
        <begin position="335"/>
        <end position="356"/>
    </location>
</feature>
<feature type="transmembrane region" description="Helical" evidence="7">
    <location>
        <begin position="12"/>
        <end position="39"/>
    </location>
</feature>
<feature type="transmembrane region" description="Helical" evidence="7">
    <location>
        <begin position="51"/>
        <end position="71"/>
    </location>
</feature>
<dbReference type="InterPro" id="IPR005829">
    <property type="entry name" value="Sugar_transporter_CS"/>
</dbReference>
<feature type="transmembrane region" description="Helical" evidence="7">
    <location>
        <begin position="142"/>
        <end position="165"/>
    </location>
</feature>
<feature type="transmembrane region" description="Helical" evidence="7">
    <location>
        <begin position="402"/>
        <end position="423"/>
    </location>
</feature>
<organism evidence="9 10">
    <name type="scientific">Sphaerisporangium rufum</name>
    <dbReference type="NCBI Taxonomy" id="1381558"/>
    <lineage>
        <taxon>Bacteria</taxon>
        <taxon>Bacillati</taxon>
        <taxon>Actinomycetota</taxon>
        <taxon>Actinomycetes</taxon>
        <taxon>Streptosporangiales</taxon>
        <taxon>Streptosporangiaceae</taxon>
        <taxon>Sphaerisporangium</taxon>
    </lineage>
</organism>
<proteinExistence type="predicted"/>
<evidence type="ECO:0000256" key="4">
    <source>
        <dbReference type="ARBA" id="ARBA00022692"/>
    </source>
</evidence>
<feature type="transmembrane region" description="Helical" evidence="7">
    <location>
        <begin position="171"/>
        <end position="191"/>
    </location>
</feature>
<comment type="subcellular location">
    <subcellularLocation>
        <location evidence="1">Cell membrane</location>
        <topology evidence="1">Multi-pass membrane protein</topology>
    </subcellularLocation>
</comment>
<evidence type="ECO:0000256" key="5">
    <source>
        <dbReference type="ARBA" id="ARBA00022989"/>
    </source>
</evidence>
<dbReference type="PROSITE" id="PS50850">
    <property type="entry name" value="MFS"/>
    <property type="match status" value="1"/>
</dbReference>
<accession>A0A919QYD2</accession>
<evidence type="ECO:0000313" key="9">
    <source>
        <dbReference type="EMBL" id="GII75548.1"/>
    </source>
</evidence>
<keyword evidence="5 7" id="KW-1133">Transmembrane helix</keyword>
<feature type="transmembrane region" description="Helical" evidence="7">
    <location>
        <begin position="236"/>
        <end position="255"/>
    </location>
</feature>
<evidence type="ECO:0000256" key="3">
    <source>
        <dbReference type="ARBA" id="ARBA00022475"/>
    </source>
</evidence>
<evidence type="ECO:0000256" key="6">
    <source>
        <dbReference type="ARBA" id="ARBA00023136"/>
    </source>
</evidence>
<feature type="transmembrane region" description="Helical" evidence="7">
    <location>
        <begin position="362"/>
        <end position="381"/>
    </location>
</feature>
<dbReference type="PANTHER" id="PTHR42718:SF46">
    <property type="entry name" value="BLR6921 PROTEIN"/>
    <property type="match status" value="1"/>
</dbReference>
<keyword evidence="4 7" id="KW-0812">Transmembrane</keyword>
<dbReference type="GO" id="GO:0005886">
    <property type="term" value="C:plasma membrane"/>
    <property type="evidence" value="ECO:0007669"/>
    <property type="project" value="UniProtKB-SubCell"/>
</dbReference>
<dbReference type="Pfam" id="PF07690">
    <property type="entry name" value="MFS_1"/>
    <property type="match status" value="1"/>
</dbReference>
<feature type="transmembrane region" description="Helical" evidence="7">
    <location>
        <begin position="276"/>
        <end position="297"/>
    </location>
</feature>
<sequence>MIPSAQADRWDARLWGALAVLCAVVFLDALDVSMVGVALPSIQADLGLSTANLQWVVSGYVLGYGGLLLLGGRAADLLGRRRVFLTALAVFAVASLLGGLMNDGALLIVARFVKGISAAFTAPAALSIITTTFAEGPARNRALSIFTACGASGFSLGLVLSGLLTEIGWRWTFLMPVPVAVITLVAGLRLLPRHSGEKPPAGGYDLAGAATITFSMLLLVFGVVQAPESGWGSPRTIGVLAAAVALLGLFVAIELKVRHPLVRLSILKSAPLVRANLGLVVLFGSYVSFQFVAMQYFQNLLGWSALQTALAFLPAGLLVAVTSTKMGDLADRFGTGRLIVIGSAALAGGYAVFLGAGENPGLVTLVIPGMLLLGVAFALSFPSLNIQATNGVADEEQGLASGLLNTSGQVGGALVLAVVAAVVTADGGTVTLPAIHASFAVCAVVALIGLGIAVTGLVRARPAAVPAAPGATEEEAEVPATV</sequence>
<dbReference type="InterPro" id="IPR020846">
    <property type="entry name" value="MFS_dom"/>
</dbReference>
<feature type="domain" description="Major facilitator superfamily (MFS) profile" evidence="8">
    <location>
        <begin position="17"/>
        <end position="461"/>
    </location>
</feature>
<dbReference type="AlphaFoldDB" id="A0A919QYD2"/>
<dbReference type="RefSeq" id="WP_203982206.1">
    <property type="nucleotide sequence ID" value="NZ_BOOU01000007.1"/>
</dbReference>
<dbReference type="InterPro" id="IPR036259">
    <property type="entry name" value="MFS_trans_sf"/>
</dbReference>
<evidence type="ECO:0000256" key="1">
    <source>
        <dbReference type="ARBA" id="ARBA00004651"/>
    </source>
</evidence>
<feature type="transmembrane region" description="Helical" evidence="7">
    <location>
        <begin position="303"/>
        <end position="323"/>
    </location>
</feature>
<evidence type="ECO:0000256" key="2">
    <source>
        <dbReference type="ARBA" id="ARBA00022448"/>
    </source>
</evidence>
<gene>
    <name evidence="9" type="ORF">Sru01_05300</name>
</gene>
<evidence type="ECO:0000313" key="10">
    <source>
        <dbReference type="Proteomes" id="UP000655287"/>
    </source>
</evidence>
<reference evidence="9" key="1">
    <citation type="submission" date="2021-01" db="EMBL/GenBank/DDBJ databases">
        <title>Whole genome shotgun sequence of Sphaerisporangium rufum NBRC 109079.</title>
        <authorList>
            <person name="Komaki H."/>
            <person name="Tamura T."/>
        </authorList>
    </citation>
    <scope>NUCLEOTIDE SEQUENCE</scope>
    <source>
        <strain evidence="9">NBRC 109079</strain>
    </source>
</reference>
<protein>
    <submittedName>
        <fullName evidence="9">MFS transporter</fullName>
    </submittedName>
</protein>
<evidence type="ECO:0000259" key="8">
    <source>
        <dbReference type="PROSITE" id="PS50850"/>
    </source>
</evidence>
<dbReference type="Proteomes" id="UP000655287">
    <property type="component" value="Unassembled WGS sequence"/>
</dbReference>
<comment type="caution">
    <text evidence="9">The sequence shown here is derived from an EMBL/GenBank/DDBJ whole genome shotgun (WGS) entry which is preliminary data.</text>
</comment>
<keyword evidence="3" id="KW-1003">Cell membrane</keyword>
<keyword evidence="2" id="KW-0813">Transport</keyword>